<proteinExistence type="predicted"/>
<evidence type="ECO:0000256" key="1">
    <source>
        <dbReference type="SAM" id="SignalP"/>
    </source>
</evidence>
<accession>A0ABV6H6Q6</accession>
<dbReference type="RefSeq" id="WP_382361927.1">
    <property type="nucleotide sequence ID" value="NZ_JBHLWV010000013.1"/>
</dbReference>
<protein>
    <submittedName>
        <fullName evidence="2">Alpha/beta hydrolase</fullName>
    </submittedName>
</protein>
<evidence type="ECO:0000313" key="2">
    <source>
        <dbReference type="EMBL" id="MFC0314287.1"/>
    </source>
</evidence>
<keyword evidence="2" id="KW-0378">Hydrolase</keyword>
<feature type="signal peptide" evidence="1">
    <location>
        <begin position="1"/>
        <end position="39"/>
    </location>
</feature>
<dbReference type="PANTHER" id="PTHR34853">
    <property type="match status" value="1"/>
</dbReference>
<evidence type="ECO:0000313" key="3">
    <source>
        <dbReference type="Proteomes" id="UP001589783"/>
    </source>
</evidence>
<dbReference type="Gene3D" id="3.40.50.1820">
    <property type="entry name" value="alpha/beta hydrolase"/>
    <property type="match status" value="1"/>
</dbReference>
<dbReference type="InterPro" id="IPR029058">
    <property type="entry name" value="AB_hydrolase_fold"/>
</dbReference>
<dbReference type="PANTHER" id="PTHR34853:SF1">
    <property type="entry name" value="LIPASE 5"/>
    <property type="match status" value="1"/>
</dbReference>
<dbReference type="Proteomes" id="UP001589783">
    <property type="component" value="Unassembled WGS sequence"/>
</dbReference>
<gene>
    <name evidence="2" type="ORF">ACFFJD_05385</name>
</gene>
<comment type="caution">
    <text evidence="2">The sequence shown here is derived from an EMBL/GenBank/DDBJ whole genome shotgun (WGS) entry which is preliminary data.</text>
</comment>
<dbReference type="EMBL" id="JBHLWV010000013">
    <property type="protein sequence ID" value="MFC0314287.1"/>
    <property type="molecule type" value="Genomic_DNA"/>
</dbReference>
<reference evidence="2 3" key="1">
    <citation type="submission" date="2024-09" db="EMBL/GenBank/DDBJ databases">
        <authorList>
            <person name="Sun Q."/>
            <person name="Mori K."/>
        </authorList>
    </citation>
    <scope>NUCLEOTIDE SEQUENCE [LARGE SCALE GENOMIC DNA]</scope>
    <source>
        <strain evidence="2 3">CCM 7957</strain>
    </source>
</reference>
<keyword evidence="1" id="KW-0732">Signal</keyword>
<sequence length="392" mass="39989">MSPRRPLPHSPRLRKSLAIATAAAAVAAGGALTATHAFADPETTQSAQSVPGQTPGAVYVNQQLPQGSLPAAAASGQRYSYWTTGVDDSLHLAIATILEPKGKAPAGGWPVVVNAPAGYGVAENCNASTTPAASARDTVAALLRNGFAVITPDYGMVGAGTSPQYLDHAVTARNLLDAVLAGVVVDGSVAPQWAVLGEAQGAAAAIELARKGTQWQGDDLDFQGAVATSIPAGIDVLVSGLTPTSPAVSESITADVIYALASLEAADVASVLSPTGKQLVAKAQTMCAPALRSAVKGVALGDLVSKSVASSPKLAASLKRSLALSRNGFSRPLMLSQTLQNDANQVHEALRFLADAQLSSNKVTSKTYFTPDAADGARQERTAVLGYLDDLF</sequence>
<dbReference type="GO" id="GO:0016787">
    <property type="term" value="F:hydrolase activity"/>
    <property type="evidence" value="ECO:0007669"/>
    <property type="project" value="UniProtKB-KW"/>
</dbReference>
<organism evidence="2 3">
    <name type="scientific">Gordonia phosphorivorans</name>
    <dbReference type="NCBI Taxonomy" id="1056982"/>
    <lineage>
        <taxon>Bacteria</taxon>
        <taxon>Bacillati</taxon>
        <taxon>Actinomycetota</taxon>
        <taxon>Actinomycetes</taxon>
        <taxon>Mycobacteriales</taxon>
        <taxon>Gordoniaceae</taxon>
        <taxon>Gordonia</taxon>
    </lineage>
</organism>
<dbReference type="InterPro" id="IPR005152">
    <property type="entry name" value="Lipase_secreted"/>
</dbReference>
<keyword evidence="3" id="KW-1185">Reference proteome</keyword>
<name>A0ABV6H6Q6_9ACTN</name>
<dbReference type="SUPFAM" id="SSF53474">
    <property type="entry name" value="alpha/beta-Hydrolases"/>
    <property type="match status" value="1"/>
</dbReference>
<feature type="chain" id="PRO_5046083906" evidence="1">
    <location>
        <begin position="40"/>
        <end position="392"/>
    </location>
</feature>
<dbReference type="PIRSF" id="PIRSF029171">
    <property type="entry name" value="Esterase_LipA"/>
    <property type="match status" value="1"/>
</dbReference>